<organism evidence="2 3">
    <name type="scientific">Brenthis ino</name>
    <name type="common">lesser marbled fritillary</name>
    <dbReference type="NCBI Taxonomy" id="405034"/>
    <lineage>
        <taxon>Eukaryota</taxon>
        <taxon>Metazoa</taxon>
        <taxon>Ecdysozoa</taxon>
        <taxon>Arthropoda</taxon>
        <taxon>Hexapoda</taxon>
        <taxon>Insecta</taxon>
        <taxon>Pterygota</taxon>
        <taxon>Neoptera</taxon>
        <taxon>Endopterygota</taxon>
        <taxon>Lepidoptera</taxon>
        <taxon>Glossata</taxon>
        <taxon>Ditrysia</taxon>
        <taxon>Papilionoidea</taxon>
        <taxon>Nymphalidae</taxon>
        <taxon>Heliconiinae</taxon>
        <taxon>Argynnini</taxon>
        <taxon>Brenthis</taxon>
    </lineage>
</organism>
<name>A0A8J9USN4_9NEOP</name>
<feature type="non-terminal residue" evidence="2">
    <location>
        <position position="251"/>
    </location>
</feature>
<keyword evidence="1" id="KW-0175">Coiled coil</keyword>
<sequence length="251" mass="28928">MNKTVFDSGDNNGVLEHVDKTDSLSSDQNMAEEIIPEAAEASEKIEWKNNDITTKTIADKKLQLKERIDQCKNILATLKSELDEEKCKLEKEIKVNNPQQNKISSTINNINNDCPNEKAENLFTPNMFAATVHNKLRCDENLIEYEKQLQKYQNTLNMAQIEKKNAIRKQMLAKAYKLKLLEVENQCNVELLRIKQSIQCLEPLKMIVEKWKTTGNENEYDLNNFELIPRYPELSPNSDSDVSTNFNNDNA</sequence>
<reference evidence="2" key="1">
    <citation type="submission" date="2021-12" db="EMBL/GenBank/DDBJ databases">
        <authorList>
            <person name="Martin H S."/>
        </authorList>
    </citation>
    <scope>NUCLEOTIDE SEQUENCE</scope>
</reference>
<dbReference type="EMBL" id="OV170225">
    <property type="protein sequence ID" value="CAH0725182.1"/>
    <property type="molecule type" value="Genomic_DNA"/>
</dbReference>
<evidence type="ECO:0000313" key="2">
    <source>
        <dbReference type="EMBL" id="CAH0725182.1"/>
    </source>
</evidence>
<dbReference type="AlphaFoldDB" id="A0A8J9USN4"/>
<proteinExistence type="predicted"/>
<dbReference type="OrthoDB" id="6817099at2759"/>
<dbReference type="Proteomes" id="UP000838878">
    <property type="component" value="Chromosome 5"/>
</dbReference>
<evidence type="ECO:0000313" key="3">
    <source>
        <dbReference type="Proteomes" id="UP000838878"/>
    </source>
</evidence>
<feature type="coiled-coil region" evidence="1">
    <location>
        <begin position="135"/>
        <end position="169"/>
    </location>
</feature>
<accession>A0A8J9USN4</accession>
<gene>
    <name evidence="2" type="ORF">BINO364_LOCUS10794</name>
</gene>
<keyword evidence="3" id="KW-1185">Reference proteome</keyword>
<protein>
    <submittedName>
        <fullName evidence="2">Uncharacterized protein</fullName>
    </submittedName>
</protein>
<evidence type="ECO:0000256" key="1">
    <source>
        <dbReference type="SAM" id="Coils"/>
    </source>
</evidence>
<feature type="coiled-coil region" evidence="1">
    <location>
        <begin position="61"/>
        <end position="95"/>
    </location>
</feature>